<dbReference type="KEGG" id="bvi:Bcep1808_6670"/>
<organism evidence="2 3">
    <name type="scientific">Burkholderia vietnamiensis (strain G4 / LMG 22486)</name>
    <name type="common">Burkholderia cepacia (strain R1808)</name>
    <dbReference type="NCBI Taxonomy" id="269482"/>
    <lineage>
        <taxon>Bacteria</taxon>
        <taxon>Pseudomonadati</taxon>
        <taxon>Pseudomonadota</taxon>
        <taxon>Betaproteobacteria</taxon>
        <taxon>Burkholderiales</taxon>
        <taxon>Burkholderiaceae</taxon>
        <taxon>Burkholderia</taxon>
        <taxon>Burkholderia cepacia complex</taxon>
    </lineage>
</organism>
<geneLocation type="plasmid" evidence="2 3">
    <name>pBVIE01</name>
</geneLocation>
<evidence type="ECO:0000313" key="2">
    <source>
        <dbReference type="EMBL" id="ABO59559.1"/>
    </source>
</evidence>
<accession>A4JTF6</accession>
<feature type="domain" description="N,N-dimethylformamidase beta subunit-like C-terminal" evidence="1">
    <location>
        <begin position="283"/>
        <end position="723"/>
    </location>
</feature>
<dbReference type="InterPro" id="IPR046540">
    <property type="entry name" value="DMFA2_C"/>
</dbReference>
<keyword evidence="2" id="KW-0614">Plasmid</keyword>
<reference evidence="2 3" key="1">
    <citation type="submission" date="2007-03" db="EMBL/GenBank/DDBJ databases">
        <title>Complete sequence of plasmid pBVIE01 of Burkholderia vietnamiensis G4.</title>
        <authorList>
            <consortium name="US DOE Joint Genome Institute"/>
            <person name="Copeland A."/>
            <person name="Lucas S."/>
            <person name="Lapidus A."/>
            <person name="Barry K."/>
            <person name="Detter J.C."/>
            <person name="Glavina del Rio T."/>
            <person name="Hammon N."/>
            <person name="Israni S."/>
            <person name="Dalin E."/>
            <person name="Tice H."/>
            <person name="Pitluck S."/>
            <person name="Chain P."/>
            <person name="Malfatti S."/>
            <person name="Shin M."/>
            <person name="Vergez L."/>
            <person name="Schmutz J."/>
            <person name="Larimer F."/>
            <person name="Land M."/>
            <person name="Hauser L."/>
            <person name="Kyrpides N."/>
            <person name="Tiedje J."/>
            <person name="Richardson P."/>
        </authorList>
    </citation>
    <scope>NUCLEOTIDE SEQUENCE [LARGE SCALE GENOMIC DNA]</scope>
    <source>
        <strain evidence="3">G4 / LMG 22486</strain>
        <plasmid evidence="2 3">pBVIE01</plasmid>
    </source>
</reference>
<evidence type="ECO:0000313" key="3">
    <source>
        <dbReference type="Proteomes" id="UP000002287"/>
    </source>
</evidence>
<dbReference type="Gene3D" id="2.60.120.200">
    <property type="match status" value="1"/>
</dbReference>
<dbReference type="Proteomes" id="UP000002287">
    <property type="component" value="Plasmid pBVIE01"/>
</dbReference>
<dbReference type="Pfam" id="PF20254">
    <property type="entry name" value="DMFA2_C"/>
    <property type="match status" value="1"/>
</dbReference>
<evidence type="ECO:0000259" key="1">
    <source>
        <dbReference type="Pfam" id="PF20254"/>
    </source>
</evidence>
<dbReference type="InterPro" id="IPR013320">
    <property type="entry name" value="ConA-like_dom_sf"/>
</dbReference>
<dbReference type="AlphaFoldDB" id="A4JTF6"/>
<name>A4JTF6_BURVG</name>
<sequence length="746" mass="81866">MLKITAYSETISCKGGDTIDVKVSAEGISTFRAELRRIIQGDINPDGPGYRDELVDTDLGGPFRARKQLIQTGSFGVVPRAGPVASSGSFTVAAMVWPTLPGEGEQTILSIGHLGKGVRLFLNAHGHASFEVTGESGKSVVDSGVACRGRAWYLLCAVYQADSGEISVHQTPVKSFPGVRDEGHGRDVGIAKFAITESDPIRFGASADRDGRLVGFFNGKIESPEIYHAAEEAQQLLPAILEGRSRAASLAARWDFAEDMQGDTFFDRGPFSLPGHFYNLPHRAVSGVRWNGEAYRWSECPEQYAAVHFHDDDLYDAAWETDFSFRLPTGLKSGVYAVRLFSDDDPSAEFFVVFCVKAATNERRKSVCFVMPTGSYMAYANHRLGIDISETEIGAGQLLQVDRHHLHLQARPEVGLSLYEVHRDGSGVFYSSRMRPVLDFQPKVQGFIGGLGSNIWQFNADTHILGFLESRGVEYDVLTDEDLDREGVSALDGYRVVLTGTHPEYTSTKMLDAYKGFLSRGGRVMYLGGNGFYWRIAYSERLPGVIECRRAESGIRGWEPGTGNYWHQFTDELGGLWRRIGRAPQELFGVGMTAQGFDCSSPYFRTDASRQPRAAFVFEGVKGDMIGDFGLNGDGAAGNEIDRADFALGTPPHALVLASSRNHTDVYLATPEDMLDPTPTSTGTQCHLIRADLTFFEVEGGGAVFSTGSIAWAGAMAWNRYENEVSTITENVLRRFADPEPFDLPE</sequence>
<protein>
    <submittedName>
        <fullName evidence="2">Large subunit of N,N-dimethylformamidase</fullName>
    </submittedName>
</protein>
<dbReference type="EMBL" id="CP000617">
    <property type="protein sequence ID" value="ABO59559.1"/>
    <property type="molecule type" value="Genomic_DNA"/>
</dbReference>
<proteinExistence type="predicted"/>
<gene>
    <name evidence="2" type="ordered locus">Bcep1808_6670</name>
</gene>
<dbReference type="SUPFAM" id="SSF49899">
    <property type="entry name" value="Concanavalin A-like lectins/glucanases"/>
    <property type="match status" value="1"/>
</dbReference>
<dbReference type="HOGENOM" id="CLU_013754_0_0_4"/>